<evidence type="ECO:0000313" key="4">
    <source>
        <dbReference type="Proteomes" id="UP000824263"/>
    </source>
</evidence>
<proteinExistence type="predicted"/>
<dbReference type="SMART" id="SM00909">
    <property type="entry name" value="Germane"/>
    <property type="match status" value="2"/>
</dbReference>
<dbReference type="InterPro" id="IPR019606">
    <property type="entry name" value="GerMN"/>
</dbReference>
<keyword evidence="1" id="KW-0732">Signal</keyword>
<feature type="chain" id="PRO_5038723285" evidence="1">
    <location>
        <begin position="24"/>
        <end position="308"/>
    </location>
</feature>
<evidence type="ECO:0000256" key="1">
    <source>
        <dbReference type="SAM" id="SignalP"/>
    </source>
</evidence>
<evidence type="ECO:0000313" key="3">
    <source>
        <dbReference type="EMBL" id="HIW84485.1"/>
    </source>
</evidence>
<dbReference type="Proteomes" id="UP000824263">
    <property type="component" value="Unassembled WGS sequence"/>
</dbReference>
<organism evidence="3 4">
    <name type="scientific">Candidatus Dorea gallistercoris</name>
    <dbReference type="NCBI Taxonomy" id="2838542"/>
    <lineage>
        <taxon>Bacteria</taxon>
        <taxon>Bacillati</taxon>
        <taxon>Bacillota</taxon>
        <taxon>Clostridia</taxon>
        <taxon>Lachnospirales</taxon>
        <taxon>Lachnospiraceae</taxon>
        <taxon>Dorea</taxon>
    </lineage>
</organism>
<accession>A0A9D1RBP6</accession>
<reference evidence="3" key="1">
    <citation type="journal article" date="2021" name="PeerJ">
        <title>Extensive microbial diversity within the chicken gut microbiome revealed by metagenomics and culture.</title>
        <authorList>
            <person name="Gilroy R."/>
            <person name="Ravi A."/>
            <person name="Getino M."/>
            <person name="Pursley I."/>
            <person name="Horton D.L."/>
            <person name="Alikhan N.F."/>
            <person name="Baker D."/>
            <person name="Gharbi K."/>
            <person name="Hall N."/>
            <person name="Watson M."/>
            <person name="Adriaenssens E.M."/>
            <person name="Foster-Nyarko E."/>
            <person name="Jarju S."/>
            <person name="Secka A."/>
            <person name="Antonio M."/>
            <person name="Oren A."/>
            <person name="Chaudhuri R.R."/>
            <person name="La Ragione R."/>
            <person name="Hildebrand F."/>
            <person name="Pallen M.J."/>
        </authorList>
    </citation>
    <scope>NUCLEOTIDE SEQUENCE</scope>
    <source>
        <strain evidence="3">ChiSxjej1B13-11762</strain>
    </source>
</reference>
<feature type="domain" description="GerMN" evidence="2">
    <location>
        <begin position="202"/>
        <end position="288"/>
    </location>
</feature>
<comment type="caution">
    <text evidence="3">The sequence shown here is derived from an EMBL/GenBank/DDBJ whole genome shotgun (WGS) entry which is preliminary data.</text>
</comment>
<feature type="signal peptide" evidence="1">
    <location>
        <begin position="1"/>
        <end position="23"/>
    </location>
</feature>
<dbReference type="AlphaFoldDB" id="A0A9D1RBP6"/>
<protein>
    <submittedName>
        <fullName evidence="3">GerMN domain-containing protein</fullName>
    </submittedName>
</protein>
<reference evidence="3" key="2">
    <citation type="submission" date="2021-04" db="EMBL/GenBank/DDBJ databases">
        <authorList>
            <person name="Gilroy R."/>
        </authorList>
    </citation>
    <scope>NUCLEOTIDE SEQUENCE</scope>
    <source>
        <strain evidence="3">ChiSxjej1B13-11762</strain>
    </source>
</reference>
<name>A0A9D1RBP6_9FIRM</name>
<dbReference type="EMBL" id="DXGF01000158">
    <property type="protein sequence ID" value="HIW84485.1"/>
    <property type="molecule type" value="Genomic_DNA"/>
</dbReference>
<sequence>MYRKKIYFWLLLLMAVSFLTGCGQDEESEGDGPFLYYANTEGTGLVKQEVGSLEGETGQVIQSVLDDLQDATDSIDYKSAFPQGVTIEDWTLEGGKLTLRFTEDYQEMDRAAEVLLRAAVVQSLIQIDGVGSIEFYVGDGPLVSQNGETVGAMTAEEFVQNVGSSLHSYQVGDFSLYFAGSKGDKLVREEVSVRYNSNNSVEKMIVEQLIQGPSGEDLLPTLPGNTRLLGISVRDGVCYVNFSEEFLTPVENIDPRLTIYSVVNSIVGSGKAGQVQILVNGETDLSYQGAIDISQPFSMNGELIEEEQ</sequence>
<dbReference type="Pfam" id="PF10646">
    <property type="entry name" value="Germane"/>
    <property type="match status" value="2"/>
</dbReference>
<feature type="domain" description="GerMN" evidence="2">
    <location>
        <begin position="57"/>
        <end position="147"/>
    </location>
</feature>
<dbReference type="PROSITE" id="PS51257">
    <property type="entry name" value="PROKAR_LIPOPROTEIN"/>
    <property type="match status" value="1"/>
</dbReference>
<gene>
    <name evidence="3" type="ORF">H9873_09195</name>
</gene>
<evidence type="ECO:0000259" key="2">
    <source>
        <dbReference type="SMART" id="SM00909"/>
    </source>
</evidence>